<feature type="domain" description="Amine oxidase" evidence="12">
    <location>
        <begin position="70"/>
        <end position="286"/>
    </location>
</feature>
<evidence type="ECO:0000256" key="2">
    <source>
        <dbReference type="ARBA" id="ARBA00004613"/>
    </source>
</evidence>
<dbReference type="FunFam" id="1.10.405.10:FF:000004">
    <property type="entry name" value="Amine oxidase"/>
    <property type="match status" value="1"/>
</dbReference>
<dbReference type="GO" id="GO:0009063">
    <property type="term" value="P:amino acid catabolic process"/>
    <property type="evidence" value="ECO:0007669"/>
    <property type="project" value="TreeGrafter"/>
</dbReference>
<proteinExistence type="inferred from homology"/>
<comment type="caution">
    <text evidence="13">The sequence shown here is derived from an EMBL/GenBank/DDBJ whole genome shotgun (WGS) entry which is preliminary data.</text>
</comment>
<dbReference type="InterPro" id="IPR002937">
    <property type="entry name" value="Amino_oxidase"/>
</dbReference>
<organism evidence="13 14">
    <name type="scientific">Albula goreensis</name>
    <dbReference type="NCBI Taxonomy" id="1534307"/>
    <lineage>
        <taxon>Eukaryota</taxon>
        <taxon>Metazoa</taxon>
        <taxon>Chordata</taxon>
        <taxon>Craniata</taxon>
        <taxon>Vertebrata</taxon>
        <taxon>Euteleostomi</taxon>
        <taxon>Actinopterygii</taxon>
        <taxon>Neopterygii</taxon>
        <taxon>Teleostei</taxon>
        <taxon>Albuliformes</taxon>
        <taxon>Albulidae</taxon>
        <taxon>Albula</taxon>
    </lineage>
</organism>
<protein>
    <recommendedName>
        <fullName evidence="4">L-amino-acid oxidase</fullName>
        <ecNumber evidence="4">1.4.3.2</ecNumber>
    </recommendedName>
</protein>
<dbReference type="Gene3D" id="1.10.405.10">
    <property type="entry name" value="Guanine Nucleotide Dissociation Inhibitor, domain 1"/>
    <property type="match status" value="1"/>
</dbReference>
<sequence length="297" mass="33817">MDEGVNIVPRSRYFLLAAVLITLVWADRERSDPLFKCLIDKDYDKLLAVVHNGLPRAKTPRHIVVVGGGIAGLTAAYFLEDAGHKVTIVEASGRTGGRVETYRDKEGWYAEFGAMRIPSFHRILLTFLEKMGIKLNSFIEENINTYYLVNGLLMRTYKVKNNPDALNYTVDKCERGKSASELFSMSLWKIREDLKKSGYNCTHILETYDHYSVKEYLTDVGRSREALRMIGDVLNENSFFYTALIESLHIQTDVSDNTSYYEMTGGFDHLPNAFYQTLNGTILLNSQSRTSGSRRNM</sequence>
<evidence type="ECO:0000256" key="4">
    <source>
        <dbReference type="ARBA" id="ARBA00012806"/>
    </source>
</evidence>
<evidence type="ECO:0000256" key="10">
    <source>
        <dbReference type="ARBA" id="ARBA00023180"/>
    </source>
</evidence>
<keyword evidence="11" id="KW-0732">Signal</keyword>
<gene>
    <name evidence="13" type="ORF">AGOR_G00123950</name>
</gene>
<comment type="subcellular location">
    <subcellularLocation>
        <location evidence="2">Secreted</location>
    </subcellularLocation>
</comment>
<evidence type="ECO:0000259" key="12">
    <source>
        <dbReference type="Pfam" id="PF01593"/>
    </source>
</evidence>
<dbReference type="OrthoDB" id="5046242at2759"/>
<evidence type="ECO:0000313" key="13">
    <source>
        <dbReference type="EMBL" id="KAI1893460.1"/>
    </source>
</evidence>
<dbReference type="InterPro" id="IPR036188">
    <property type="entry name" value="FAD/NAD-bd_sf"/>
</dbReference>
<evidence type="ECO:0000256" key="3">
    <source>
        <dbReference type="ARBA" id="ARBA00005465"/>
    </source>
</evidence>
<evidence type="ECO:0000256" key="1">
    <source>
        <dbReference type="ARBA" id="ARBA00001974"/>
    </source>
</evidence>
<dbReference type="GO" id="GO:0001716">
    <property type="term" value="F:L-amino-acid oxidase activity"/>
    <property type="evidence" value="ECO:0007669"/>
    <property type="project" value="UniProtKB-EC"/>
</dbReference>
<evidence type="ECO:0000256" key="8">
    <source>
        <dbReference type="ARBA" id="ARBA00023002"/>
    </source>
</evidence>
<evidence type="ECO:0000313" key="14">
    <source>
        <dbReference type="Proteomes" id="UP000829720"/>
    </source>
</evidence>
<dbReference type="SUPFAM" id="SSF51905">
    <property type="entry name" value="FAD/NAD(P)-binding domain"/>
    <property type="match status" value="1"/>
</dbReference>
<dbReference type="EMBL" id="JAERUA010000011">
    <property type="protein sequence ID" value="KAI1893460.1"/>
    <property type="molecule type" value="Genomic_DNA"/>
</dbReference>
<keyword evidence="9" id="KW-1015">Disulfide bond</keyword>
<feature type="signal peptide" evidence="11">
    <location>
        <begin position="1"/>
        <end position="26"/>
    </location>
</feature>
<dbReference type="InterPro" id="IPR050281">
    <property type="entry name" value="Flavin_monoamine_oxidase"/>
</dbReference>
<reference evidence="13" key="1">
    <citation type="submission" date="2021-01" db="EMBL/GenBank/DDBJ databases">
        <authorList>
            <person name="Zahm M."/>
            <person name="Roques C."/>
            <person name="Cabau C."/>
            <person name="Klopp C."/>
            <person name="Donnadieu C."/>
            <person name="Jouanno E."/>
            <person name="Lampietro C."/>
            <person name="Louis A."/>
            <person name="Herpin A."/>
            <person name="Echchiki A."/>
            <person name="Berthelot C."/>
            <person name="Parey E."/>
            <person name="Roest-Crollius H."/>
            <person name="Braasch I."/>
            <person name="Postlethwait J."/>
            <person name="Bobe J."/>
            <person name="Montfort J."/>
            <person name="Bouchez O."/>
            <person name="Begum T."/>
            <person name="Mejri S."/>
            <person name="Adams A."/>
            <person name="Chen W.-J."/>
            <person name="Guiguen Y."/>
        </authorList>
    </citation>
    <scope>NUCLEOTIDE SEQUENCE</scope>
    <source>
        <tissue evidence="13">Blood</tissue>
    </source>
</reference>
<evidence type="ECO:0000256" key="7">
    <source>
        <dbReference type="ARBA" id="ARBA00022827"/>
    </source>
</evidence>
<accession>A0A8T3DB99</accession>
<evidence type="ECO:0000256" key="5">
    <source>
        <dbReference type="ARBA" id="ARBA00022525"/>
    </source>
</evidence>
<dbReference type="AlphaFoldDB" id="A0A8T3DB99"/>
<keyword evidence="8" id="KW-0560">Oxidoreductase</keyword>
<dbReference type="GO" id="GO:0005576">
    <property type="term" value="C:extracellular region"/>
    <property type="evidence" value="ECO:0007669"/>
    <property type="project" value="UniProtKB-SubCell"/>
</dbReference>
<comment type="cofactor">
    <cofactor evidence="1">
        <name>FAD</name>
        <dbReference type="ChEBI" id="CHEBI:57692"/>
    </cofactor>
</comment>
<feature type="chain" id="PRO_5035725085" description="L-amino-acid oxidase" evidence="11">
    <location>
        <begin position="27"/>
        <end position="297"/>
    </location>
</feature>
<keyword evidence="14" id="KW-1185">Reference proteome</keyword>
<dbReference type="FunFam" id="3.50.50.60:FF:000450">
    <property type="entry name" value="Amine oxidase"/>
    <property type="match status" value="1"/>
</dbReference>
<dbReference type="EC" id="1.4.3.2" evidence="4"/>
<keyword evidence="5" id="KW-0964">Secreted</keyword>
<evidence type="ECO:0000256" key="9">
    <source>
        <dbReference type="ARBA" id="ARBA00023157"/>
    </source>
</evidence>
<dbReference type="Gene3D" id="3.90.660.10">
    <property type="match status" value="1"/>
</dbReference>
<comment type="similarity">
    <text evidence="3">Belongs to the flavin monoamine oxidase family. FIG1 subfamily.</text>
</comment>
<dbReference type="PANTHER" id="PTHR10742">
    <property type="entry name" value="FLAVIN MONOAMINE OXIDASE"/>
    <property type="match status" value="1"/>
</dbReference>
<dbReference type="Proteomes" id="UP000829720">
    <property type="component" value="Unassembled WGS sequence"/>
</dbReference>
<dbReference type="PANTHER" id="PTHR10742:SF342">
    <property type="entry name" value="AMINE OXIDASE"/>
    <property type="match status" value="1"/>
</dbReference>
<keyword evidence="10" id="KW-0325">Glycoprotein</keyword>
<dbReference type="Pfam" id="PF01593">
    <property type="entry name" value="Amino_oxidase"/>
    <property type="match status" value="1"/>
</dbReference>
<keyword evidence="6" id="KW-0285">Flavoprotein</keyword>
<keyword evidence="7" id="KW-0274">FAD</keyword>
<evidence type="ECO:0000256" key="11">
    <source>
        <dbReference type="SAM" id="SignalP"/>
    </source>
</evidence>
<name>A0A8T3DB99_9TELE</name>
<evidence type="ECO:0000256" key="6">
    <source>
        <dbReference type="ARBA" id="ARBA00022630"/>
    </source>
</evidence>